<reference evidence="3" key="1">
    <citation type="submission" date="2018-02" db="EMBL/GenBank/DDBJ databases">
        <authorList>
            <person name="Cohen D.B."/>
            <person name="Kent A.D."/>
        </authorList>
    </citation>
    <scope>NUCLEOTIDE SEQUENCE</scope>
</reference>
<gene>
    <name evidence="3" type="ORF">FSB_LOCUS3763</name>
</gene>
<evidence type="ECO:0000256" key="1">
    <source>
        <dbReference type="SAM" id="MobiDB-lite"/>
    </source>
</evidence>
<dbReference type="EMBL" id="OIVN01000186">
    <property type="protein sequence ID" value="SPC75881.1"/>
    <property type="molecule type" value="Genomic_DNA"/>
</dbReference>
<evidence type="ECO:0000313" key="3">
    <source>
        <dbReference type="EMBL" id="SPC75881.1"/>
    </source>
</evidence>
<feature type="compositionally biased region" description="Polar residues" evidence="1">
    <location>
        <begin position="367"/>
        <end position="386"/>
    </location>
</feature>
<dbReference type="PROSITE" id="PS50878">
    <property type="entry name" value="RT_POL"/>
    <property type="match status" value="2"/>
</dbReference>
<feature type="region of interest" description="Disordered" evidence="1">
    <location>
        <begin position="307"/>
        <end position="326"/>
    </location>
</feature>
<dbReference type="InterPro" id="IPR026960">
    <property type="entry name" value="RVT-Znf"/>
</dbReference>
<dbReference type="Pfam" id="PF00078">
    <property type="entry name" value="RVT_1"/>
    <property type="match status" value="2"/>
</dbReference>
<organism evidence="3">
    <name type="scientific">Fagus sylvatica</name>
    <name type="common">Beechnut</name>
    <dbReference type="NCBI Taxonomy" id="28930"/>
    <lineage>
        <taxon>Eukaryota</taxon>
        <taxon>Viridiplantae</taxon>
        <taxon>Streptophyta</taxon>
        <taxon>Embryophyta</taxon>
        <taxon>Tracheophyta</taxon>
        <taxon>Spermatophyta</taxon>
        <taxon>Magnoliopsida</taxon>
        <taxon>eudicotyledons</taxon>
        <taxon>Gunneridae</taxon>
        <taxon>Pentapetalae</taxon>
        <taxon>rosids</taxon>
        <taxon>fabids</taxon>
        <taxon>Fagales</taxon>
        <taxon>Fagaceae</taxon>
        <taxon>Fagus</taxon>
    </lineage>
</organism>
<sequence>MAGVRRVVDHKRSFRIEAKWFDIELEVRGPYHVKFSESGKHHQCSVLMGKEGARWLSRCLAENITREKEKAFVHTFLENGKTYVNRRESNSYGRFIDVTECGRGGRRGRIVIPEGQKRSGWQGFLKELQLLLDPELRDKPPEKEVVKIDNIQGKRGDKSYVAIVLEGGSRQVARKEKHQNQRLVGDTDVQSVKSTAVESIVEGKKVNGGISHEIPNMAPQIKKRFPLRFYPNVESRHDYRDCGRGLTITLKEDGQRIVARTHKEYGASSTKGEPRKEAKVGKGLTNRNYKWVPRDSSQHNKQRAGLFNKGLLGSSPNTTKSPCNIKKDGVAVGSEVGVSKLEALVGSRDRPTFERGESSSGGLDGFETSSRVNDPDQVTSANSQKPNESRPKEIHAPVKRLTDLSEIKRETSRASNVQCSGRTWSMQLRAGGRLEIKGLSHSPWDFVRSSHGDWLGRWTSGLFDLQSTPRPMCTESPEGSPEVPPDLSVMLVEAPVEVLAIEPLAVDFSMVVQGSFDTPSMGSLKNVSEQPSEWVMGQLKKIGKVLGASYDGNEEVVMKMLQNIEDRKVQKGTPGQGSKRKRQSVSKGHRELRGLKLIRSLWGSPYVDWITLGSNGASGGILLMWDKRVLEKMDEAYGYYSLSCKFRNVSNQFEWIFTRVYGPNLDRDRGVLWEELAGIVSWWEAPWCIGGDFNVVRFPSEKSGMSPFTSYMHDFSDFIAEFGLLDNPLEGGKFTWSNNRETVSSSQIDRFLFSPVWADHFGLVTQRRLPRVLSDHFPILLDCGRILGGKRPFRFENMWLKTDGFVDRVRGWWDSYIYSGSTSFVMASKLKALKADLKLWNSLEFGDVSLKLQGVLQAIQRLEVIAENRDLTEEEKTEKINLKIEWEKNSLLEEISWRQKSRVTWGDKMSGGNAFCIDSKAFTLLFDGGRADPYNIKERRGRLRGSLWVGLSGLRWILDVIVKLRNPNQTIEGHYEFHRDGYRVLGFSVLANRGGRYMEVSEYHSGTHRGSIRIPEGRKGAGWSVFEFQVRKYFLGEITPAPEIQGSVNREHEGGKAAVGLRFSGQDWRRPIRKPRRSRNSRNVDMAPEMESPVTLQKSRGRLSKSRIIWANREPRPTRTVNFVWRPISKTIRISLDNGSRTVYWAGLDSIHGLQNLKRELESSHGPKTIGQAHSNGAVGPSDGEAQLENKDPLVHSHQGVLETSSDEASGEDERHDDDAWSDQESRSVLGTPTQIEAASGEEPRFASQLSPSTTHQPLTITAAAVEAATGDSPSLEPQRSPSTTQQPLVAELSVAVELAEEELAEMTVAYSGTAAPPSQEKLAAVEHAEEDTARSLEMFPLVPFDGDKGEGLSSPLNCTPLNMRSPLEYPQAMEPLGVGIDASAQPSKWVAWHLNMFRKQVGVSIKGHEAECLALLHKIEKNRKPKLIHKGVRKSSRKGARELKNLTSSVNYDETKLASFNLQLVKSLWGHQHVDWVALDATNTAGGIVLMWDTRVVERVDAVVGQFSVSCCWHGLVDDFNWRWVFPWCIVGDFNAIRTPSERLGCQSFSPSMHSFSDWIDSHQLVDLPLVGGSFTWSSGTTPPSMSRIDRVLVSLDWEAHYSDVLVKLLPRPISDHHPLLVVVGGMAGGKSSFKFENMWLKEEGFVDKVKSWWLGYEFVGTPSFVLASKLKALKEDLKKWNKETFGNVHHRKNCCMRDILELDMKEGQGGLSPEEQQLREALKGEVMHLAHMAETSWRQKSRATWLKEGDNNTSFFHRMANSNRRRNYMGSLEVDGCIYDDEEEIKSQVEKFYHSLYQESEPWRPEADGLEFDSIDPIDRDLLERPFEREEVVQVLLNLQGDKAPGPDGFTMAFFQKCWGIVESDVMAFFGEVYEFGKFERSLNATFISLIPKKTNAVNIRDFRPISLIGCIYKLLAKVLANRLALVLDGIISEAQNSFVGGRKILDSVLIANECLDSKLKSHIPGLICKLDIEKAYDHVNWDCLYTLMDKMGFGSRWIRWMRACTSTVRFSVLVNGSPTGFFGSSRGLRQGDPLSPLLFLLIMEVLSRMLRRSVERGFIKGFQVGRGDQLDVKISHLLYADDTILFCDAHPEQLLYIRMALTCFEAVTGLKVNMSKSEMVPVGEVVGLSNLADLLYCQIGTLPLQYLGMPLGAPYKALAIWNPIVEKIERRLAGWQKVYLSKGGRLTLLKSTLSSLPTYYLSLFPIPVSVAKRIECLQRNFLWGGMGEEHKFHLVAWDRICSPIAQGGLGVRKLIPFNLALLGKWLWRFGVEESHLWRRVVAAKYGVDRGGWISSLPRGSYGCSLWRHIRKGWEIFSTHIGFEVGLGTRVSLWHDNWCSDRPLKELFPGLFGLSLNQEATVASLLVSQGIAQPHGWNVTFGRDFNDWELDQVMDFFSLLHSHTPRGVGMDKLVWRPSRKGVFYARSFYHKLRIPPVFSFPWKCIWGVKAPPRVAFFMWTVTWGRILTCDNLKQRGLVLAGWCCMCKQADESVDHLLLHCGTARKLWSFVFKAVGVEWVIPSQVPDLLFGWWNWFRKRSSGIWNLIPSCLMWTIWRERNKRIFEDQNTPLAKLLELFFTTLYDWSKAWGLTPSPSALQGEDASWLERPFQEDEITGVVRNMNGDKSPGPDGFPMSFFHACWQVIKSDLMAVFDEFYASGSFERSLNATFLTLIPKKANAIEVRDFRPISLLGSVYKIVAKVLADRLSVVLGHLVSSPQNAFVKGRQITDSVLIANEILDSRMKDKVPGVICKLDIEKAYDHVNWHFLLYLLERCGFPEKWCQWIHFCISTVRFSILINGSPEGFFGSSRGIRQGDPLSPLLFVLIMEALSRMMTKAVEEGMLSGFQVGVLGSESLCISHLLFADDTLIFSDANPNHILHLRLLFTWFEAISGLKINLSKSEMVPMGQVMDIELLADIMGCNINHLSMSYLGLPLGAKFKSKQIWEPILEKMERKLAGWQRMYLSKGGRVTLIKSTLSSLPTYFLSLFPIPMSVASRIDKIQRNFLWGGMGDGKKFHLLNWSQVCQPLQSGGLGIRNLRLFNRALLGKWLWHFGNEREALWRQVILSKYGSLPGGWCSGRTTGPYGVGLWKNIRKDWIQFSRFLRFEVGDGTQVKFWTDSWCGIGTLKEVYPELYCISRDKEAWVADHLLYQNGSVSWSLNFIRPAHDWELESISSFMDMLYQSGAKGCGRDKVCWQGSFGKGFQVKLFYKVLLPSNGISIPWRSIWKTKVPPRVSFFVWTAAMDKILTMSNLRRRRVMVIDWCYMCKANGESTDHLLLHCPIATDLWNFIFCLFGLQWVMPKGVMELLACWRAGRGKSRGQALWNSIPHGICWVLWRERYLRAFEGKERSVVELKWFLIHTLMDWSNASGLSSSSSILDFLDYCLL</sequence>
<dbReference type="Gene3D" id="3.10.450.700">
    <property type="match status" value="1"/>
</dbReference>
<feature type="compositionally biased region" description="Basic and acidic residues" evidence="1">
    <location>
        <begin position="387"/>
        <end position="399"/>
    </location>
</feature>
<feature type="domain" description="Reverse transcriptase" evidence="2">
    <location>
        <begin position="1874"/>
        <end position="2154"/>
    </location>
</feature>
<feature type="region of interest" description="Disordered" evidence="1">
    <location>
        <begin position="1074"/>
        <end position="1098"/>
    </location>
</feature>
<dbReference type="Gene3D" id="3.60.10.10">
    <property type="entry name" value="Endonuclease/exonuclease/phosphatase"/>
    <property type="match status" value="2"/>
</dbReference>
<dbReference type="PANTHER" id="PTHR33116">
    <property type="entry name" value="REVERSE TRANSCRIPTASE ZINC-BINDING DOMAIN-CONTAINING PROTEIN-RELATED-RELATED"/>
    <property type="match status" value="1"/>
</dbReference>
<feature type="domain" description="Reverse transcriptase" evidence="2">
    <location>
        <begin position="2656"/>
        <end position="2936"/>
    </location>
</feature>
<feature type="region of interest" description="Disordered" evidence="1">
    <location>
        <begin position="1162"/>
        <end position="1188"/>
    </location>
</feature>
<proteinExistence type="predicted"/>
<feature type="region of interest" description="Disordered" evidence="1">
    <location>
        <begin position="1268"/>
        <end position="1287"/>
    </location>
</feature>
<dbReference type="InterPro" id="IPR000477">
    <property type="entry name" value="RT_dom"/>
</dbReference>
<name>A0A2N9EMG2_FAGSY</name>
<dbReference type="InterPro" id="IPR005135">
    <property type="entry name" value="Endo/exonuclease/phosphatase"/>
</dbReference>
<feature type="region of interest" description="Disordered" evidence="1">
    <location>
        <begin position="261"/>
        <end position="302"/>
    </location>
</feature>
<dbReference type="SUPFAM" id="SSF56672">
    <property type="entry name" value="DNA/RNA polymerases"/>
    <property type="match status" value="2"/>
</dbReference>
<dbReference type="PANTHER" id="PTHR33116:SF78">
    <property type="entry name" value="OS12G0587133 PROTEIN"/>
    <property type="match status" value="1"/>
</dbReference>
<dbReference type="GO" id="GO:0003824">
    <property type="term" value="F:catalytic activity"/>
    <property type="evidence" value="ECO:0007669"/>
    <property type="project" value="InterPro"/>
</dbReference>
<dbReference type="CDD" id="cd01650">
    <property type="entry name" value="RT_nLTR_like"/>
    <property type="match status" value="2"/>
</dbReference>
<dbReference type="Pfam" id="PF13966">
    <property type="entry name" value="zf-RVT"/>
    <property type="match status" value="2"/>
</dbReference>
<accession>A0A2N9EMG2</accession>
<feature type="region of interest" description="Disordered" evidence="1">
    <location>
        <begin position="1202"/>
        <end position="1231"/>
    </location>
</feature>
<evidence type="ECO:0000259" key="2">
    <source>
        <dbReference type="PROSITE" id="PS50878"/>
    </source>
</evidence>
<feature type="compositionally biased region" description="Polar residues" evidence="1">
    <location>
        <begin position="1272"/>
        <end position="1287"/>
    </location>
</feature>
<dbReference type="SUPFAM" id="SSF56219">
    <property type="entry name" value="DNase I-like"/>
    <property type="match status" value="2"/>
</dbReference>
<protein>
    <recommendedName>
        <fullName evidence="2">Reverse transcriptase domain-containing protein</fullName>
    </recommendedName>
</protein>
<dbReference type="InterPro" id="IPR036691">
    <property type="entry name" value="Endo/exonu/phosph_ase_sf"/>
</dbReference>
<dbReference type="InterPro" id="IPR043502">
    <property type="entry name" value="DNA/RNA_pol_sf"/>
</dbReference>
<feature type="compositionally biased region" description="Basic and acidic residues" evidence="1">
    <location>
        <begin position="348"/>
        <end position="357"/>
    </location>
</feature>
<feature type="region of interest" description="Disordered" evidence="1">
    <location>
        <begin position="567"/>
        <end position="588"/>
    </location>
</feature>
<feature type="region of interest" description="Disordered" evidence="1">
    <location>
        <begin position="348"/>
        <end position="399"/>
    </location>
</feature>
<dbReference type="Pfam" id="PF03372">
    <property type="entry name" value="Exo_endo_phos"/>
    <property type="match status" value="1"/>
</dbReference>